<sequence>MLLARELPRDLNVLIFDYSILLARELPGDLIIQRHWRFERANI</sequence>
<name>A0A6C0CA63_9ZZZZ</name>
<dbReference type="EMBL" id="MN739366">
    <property type="protein sequence ID" value="QHT01223.1"/>
    <property type="molecule type" value="Genomic_DNA"/>
</dbReference>
<accession>A0A6C0CA63</accession>
<dbReference type="AlphaFoldDB" id="A0A6C0CA63"/>
<protein>
    <submittedName>
        <fullName evidence="1">Uncharacterized protein</fullName>
    </submittedName>
</protein>
<organism evidence="1">
    <name type="scientific">viral metagenome</name>
    <dbReference type="NCBI Taxonomy" id="1070528"/>
    <lineage>
        <taxon>unclassified sequences</taxon>
        <taxon>metagenomes</taxon>
        <taxon>organismal metagenomes</taxon>
    </lineage>
</organism>
<reference evidence="1" key="1">
    <citation type="journal article" date="2020" name="Nature">
        <title>Giant virus diversity and host interactions through global metagenomics.</title>
        <authorList>
            <person name="Schulz F."/>
            <person name="Roux S."/>
            <person name="Paez-Espino D."/>
            <person name="Jungbluth S."/>
            <person name="Walsh D.A."/>
            <person name="Denef V.J."/>
            <person name="McMahon K.D."/>
            <person name="Konstantinidis K.T."/>
            <person name="Eloe-Fadrosh E.A."/>
            <person name="Kyrpides N.C."/>
            <person name="Woyke T."/>
        </authorList>
    </citation>
    <scope>NUCLEOTIDE SEQUENCE</scope>
    <source>
        <strain evidence="1">GVMAG-M-3300020192-26</strain>
    </source>
</reference>
<evidence type="ECO:0000313" key="1">
    <source>
        <dbReference type="EMBL" id="QHT01223.1"/>
    </source>
</evidence>
<proteinExistence type="predicted"/>